<organism evidence="1">
    <name type="scientific">uncultured Caudovirales phage</name>
    <dbReference type="NCBI Taxonomy" id="2100421"/>
    <lineage>
        <taxon>Viruses</taxon>
        <taxon>Duplodnaviria</taxon>
        <taxon>Heunggongvirae</taxon>
        <taxon>Uroviricota</taxon>
        <taxon>Caudoviricetes</taxon>
        <taxon>Peduoviridae</taxon>
        <taxon>Maltschvirus</taxon>
        <taxon>Maltschvirus maltsch</taxon>
    </lineage>
</organism>
<protein>
    <submittedName>
        <fullName evidence="1">Uncharacterized protein</fullName>
    </submittedName>
</protein>
<proteinExistence type="predicted"/>
<reference evidence="1" key="1">
    <citation type="submission" date="2020-04" db="EMBL/GenBank/DDBJ databases">
        <authorList>
            <person name="Chiriac C."/>
            <person name="Salcher M."/>
            <person name="Ghai R."/>
            <person name="Kavagutti S V."/>
        </authorList>
    </citation>
    <scope>NUCLEOTIDE SEQUENCE</scope>
</reference>
<gene>
    <name evidence="1" type="ORF">UFOVP257_231</name>
</gene>
<evidence type="ECO:0000313" key="1">
    <source>
        <dbReference type="EMBL" id="CAB4133509.1"/>
    </source>
</evidence>
<name>A0A6J5LP64_9CAUD</name>
<accession>A0A6J5LP64</accession>
<sequence>MTFKLRRFSDEKQDQIEQLIAYATMLGLSGTDLVAIGRKIEREKHKLVSSTNLEIIKNIKVFKIENGIDIERQFKIKTANGSFNFENNGWNHWTVTSLSTNIKIGYKPAETEFPKSSWQRIHFQCMLYDIATGAINLNF</sequence>
<dbReference type="EMBL" id="LR796274">
    <property type="protein sequence ID" value="CAB4133509.1"/>
    <property type="molecule type" value="Genomic_DNA"/>
</dbReference>